<gene>
    <name evidence="7" type="ORF">HBR001_LOCUS1761</name>
</gene>
<dbReference type="PROSITE" id="PS00518">
    <property type="entry name" value="ZF_RING_1"/>
    <property type="match status" value="1"/>
</dbReference>
<evidence type="ECO:0000313" key="8">
    <source>
        <dbReference type="Proteomes" id="UP001162031"/>
    </source>
</evidence>
<dbReference type="InterPro" id="IPR001965">
    <property type="entry name" value="Znf_PHD"/>
</dbReference>
<evidence type="ECO:0008006" key="9">
    <source>
        <dbReference type="Google" id="ProtNLM"/>
    </source>
</evidence>
<dbReference type="InterPro" id="IPR050690">
    <property type="entry name" value="JHDM1_Histone_Demethylase"/>
</dbReference>
<evidence type="ECO:0000259" key="6">
    <source>
        <dbReference type="PROSITE" id="PS50089"/>
    </source>
</evidence>
<dbReference type="InterPro" id="IPR019786">
    <property type="entry name" value="Zinc_finger_PHD-type_CS"/>
</dbReference>
<dbReference type="Gene3D" id="2.60.120.650">
    <property type="entry name" value="Cupin"/>
    <property type="match status" value="1"/>
</dbReference>
<protein>
    <recommendedName>
        <fullName evidence="9">JmjC domain-containing protein</fullName>
    </recommendedName>
</protein>
<sequence length="769" mass="84076">MVPLLCAACGHAVDPSAATVLVECHFCTRWLHAACVSPVTEHDALLGAKWACPDCQQHGGIYGVSTVYSQTNGHGRRVNTRSYSPPSVYPSHAITASRQHHPHPHQKSSAHFRRLLSAIADARSEVHVVPSHALHPSFLQQRALDEPVLFAGHSHRVAGLDASLPVLDAAVIAELLATNRVLVQSTDVATQAKVQLTALTWQLKACPHYLQEHGRKADKSVANAEFQVLDTPVQLRVAPPMAVARVDWRSLLPSSRANGPQASASASANVLGAFLECNSYLDFTLTPGGQCVWLSVSAGELWVYFIPPSDTNWKIYQAWKNDRDFATIFLAERVDTCIKCAVSAGSTLLIPAGWMFARFAGGVQSCSLFYGLFTCTSAMAAQLGVVLLEMQHQTLVQYRGYTTSGWGMADVNAELWAALRFYWNQLLMMHNGMDVHVSEQDRQALQRAIHRLREWSAHPASLKSVNQNAWVPSSQHEAQAVVDRVEQALAAIEMLTQRPEDLQPTTNLGCDSKLPPISVNEASYIYSAASVPDSDSGSVWGTSSAGFESSITSNFGSPVSTGATWASLDSLQQQQKQVRSTHNQPCVSNGPRFCDRAHHDDLPHNGSANYGYISPRTGSDGSNGNFMATLRSKHDLRIGLESLRSVREAPTYPIDAASSPMIAAVGPAFQQLQSNSAGGNHLEKLKHHRASCHRCGNLRKKNVWCSICPHIFCARCADKMHEEHGDRVFENGCPVCKELCCCGKNRTMDCLRMFHCYKKCPSTKRRAGG</sequence>
<dbReference type="InterPro" id="IPR017907">
    <property type="entry name" value="Znf_RING_CS"/>
</dbReference>
<keyword evidence="2 4" id="KW-0863">Zinc-finger</keyword>
<name>A0AAV0T8R5_HYABA</name>
<dbReference type="EMBL" id="CANTFL010000174">
    <property type="protein sequence ID" value="CAI5717141.1"/>
    <property type="molecule type" value="Genomic_DNA"/>
</dbReference>
<reference evidence="7" key="1">
    <citation type="submission" date="2022-12" db="EMBL/GenBank/DDBJ databases">
        <authorList>
            <person name="Webb A."/>
        </authorList>
    </citation>
    <scope>NUCLEOTIDE SEQUENCE</scope>
    <source>
        <strain evidence="7">Hp1</strain>
    </source>
</reference>
<dbReference type="PROSITE" id="PS01359">
    <property type="entry name" value="ZF_PHD_1"/>
    <property type="match status" value="1"/>
</dbReference>
<dbReference type="Proteomes" id="UP001162031">
    <property type="component" value="Unassembled WGS sequence"/>
</dbReference>
<evidence type="ECO:0000256" key="3">
    <source>
        <dbReference type="ARBA" id="ARBA00022833"/>
    </source>
</evidence>
<organism evidence="7 8">
    <name type="scientific">Hyaloperonospora brassicae</name>
    <name type="common">Brassica downy mildew</name>
    <name type="synonym">Peronospora brassicae</name>
    <dbReference type="NCBI Taxonomy" id="162125"/>
    <lineage>
        <taxon>Eukaryota</taxon>
        <taxon>Sar</taxon>
        <taxon>Stramenopiles</taxon>
        <taxon>Oomycota</taxon>
        <taxon>Peronosporomycetes</taxon>
        <taxon>Peronosporales</taxon>
        <taxon>Peronosporaceae</taxon>
        <taxon>Hyaloperonospora</taxon>
    </lineage>
</organism>
<dbReference type="PROSITE" id="PS50016">
    <property type="entry name" value="ZF_PHD_2"/>
    <property type="match status" value="1"/>
</dbReference>
<evidence type="ECO:0000259" key="5">
    <source>
        <dbReference type="PROSITE" id="PS50016"/>
    </source>
</evidence>
<dbReference type="AlphaFoldDB" id="A0AAV0T8R5"/>
<dbReference type="InterPro" id="IPR019787">
    <property type="entry name" value="Znf_PHD-finger"/>
</dbReference>
<keyword evidence="1" id="KW-0479">Metal-binding</keyword>
<accession>A0AAV0T8R5</accession>
<dbReference type="Pfam" id="PF00628">
    <property type="entry name" value="PHD"/>
    <property type="match status" value="1"/>
</dbReference>
<evidence type="ECO:0000313" key="7">
    <source>
        <dbReference type="EMBL" id="CAI5717141.1"/>
    </source>
</evidence>
<proteinExistence type="predicted"/>
<dbReference type="InterPro" id="IPR001841">
    <property type="entry name" value="Znf_RING"/>
</dbReference>
<keyword evidence="3" id="KW-0862">Zinc</keyword>
<feature type="domain" description="PHD-type" evidence="5">
    <location>
        <begin position="3"/>
        <end position="58"/>
    </location>
</feature>
<evidence type="ECO:0000256" key="4">
    <source>
        <dbReference type="PROSITE-ProRule" id="PRU00175"/>
    </source>
</evidence>
<evidence type="ECO:0000256" key="1">
    <source>
        <dbReference type="ARBA" id="ARBA00022723"/>
    </source>
</evidence>
<dbReference type="SMART" id="SM00249">
    <property type="entry name" value="PHD"/>
    <property type="match status" value="1"/>
</dbReference>
<evidence type="ECO:0000256" key="2">
    <source>
        <dbReference type="ARBA" id="ARBA00022771"/>
    </source>
</evidence>
<dbReference type="GO" id="GO:0008270">
    <property type="term" value="F:zinc ion binding"/>
    <property type="evidence" value="ECO:0007669"/>
    <property type="project" value="UniProtKB-KW"/>
</dbReference>
<dbReference type="InterPro" id="IPR011011">
    <property type="entry name" value="Znf_FYVE_PHD"/>
</dbReference>
<dbReference type="CDD" id="cd15489">
    <property type="entry name" value="PHD_SF"/>
    <property type="match status" value="1"/>
</dbReference>
<feature type="domain" description="RING-type" evidence="6">
    <location>
        <begin position="692"/>
        <end position="737"/>
    </location>
</feature>
<dbReference type="PROSITE" id="PS50089">
    <property type="entry name" value="ZF_RING_2"/>
    <property type="match status" value="1"/>
</dbReference>
<keyword evidence="8" id="KW-1185">Reference proteome</keyword>
<dbReference type="SUPFAM" id="SSF57903">
    <property type="entry name" value="FYVE/PHD zinc finger"/>
    <property type="match status" value="1"/>
</dbReference>
<comment type="caution">
    <text evidence="7">The sequence shown here is derived from an EMBL/GenBank/DDBJ whole genome shotgun (WGS) entry which is preliminary data.</text>
</comment>
<dbReference type="PANTHER" id="PTHR23123">
    <property type="entry name" value="PHD/F-BOX CONTAINING PROTEIN"/>
    <property type="match status" value="1"/>
</dbReference>